<proteinExistence type="predicted"/>
<feature type="domain" description="Aerobactin siderophore biosynthesis IucA/IucC-like C-terminal" evidence="3">
    <location>
        <begin position="427"/>
        <end position="582"/>
    </location>
</feature>
<dbReference type="Pfam" id="PF06276">
    <property type="entry name" value="FhuF"/>
    <property type="match status" value="1"/>
</dbReference>
<reference evidence="4 5" key="1">
    <citation type="submission" date="2014-12" db="EMBL/GenBank/DDBJ databases">
        <title>Complete genome sequence of Herbaspirillum rubrisubalbicans Os38.</title>
        <authorList>
            <person name="Chen M."/>
            <person name="An Q."/>
        </authorList>
    </citation>
    <scope>NUCLEOTIDE SEQUENCE [LARGE SCALE GENOMIC DNA]</scope>
    <source>
        <strain evidence="4 5">Os38</strain>
    </source>
</reference>
<evidence type="ECO:0000259" key="2">
    <source>
        <dbReference type="Pfam" id="PF04183"/>
    </source>
</evidence>
<protein>
    <submittedName>
        <fullName evidence="4">Siderophore biosynthesis protein</fullName>
    </submittedName>
</protein>
<dbReference type="Proteomes" id="UP000248631">
    <property type="component" value="Unassembled WGS sequence"/>
</dbReference>
<evidence type="ECO:0000259" key="3">
    <source>
        <dbReference type="Pfam" id="PF06276"/>
    </source>
</evidence>
<accession>A0ABX9C0S9</accession>
<dbReference type="PANTHER" id="PTHR34384">
    <property type="entry name" value="L-2,3-DIAMINOPROPANOATE--CITRATE LIGASE"/>
    <property type="match status" value="1"/>
</dbReference>
<keyword evidence="5" id="KW-1185">Reference proteome</keyword>
<dbReference type="Pfam" id="PF04183">
    <property type="entry name" value="IucA_IucC"/>
    <property type="match status" value="1"/>
</dbReference>
<feature type="domain" description="Aerobactin siderophore biosynthesis IucA/IucC N-terminal" evidence="2">
    <location>
        <begin position="159"/>
        <end position="398"/>
    </location>
</feature>
<name>A0ABX9C0S9_9BURK</name>
<dbReference type="PANTHER" id="PTHR34384:SF6">
    <property type="entry name" value="STAPHYLOFERRIN B SYNTHASE"/>
    <property type="match status" value="1"/>
</dbReference>
<organism evidence="4 5">
    <name type="scientific">Herbaspirillum rubrisubalbicans</name>
    <dbReference type="NCBI Taxonomy" id="80842"/>
    <lineage>
        <taxon>Bacteria</taxon>
        <taxon>Pseudomonadati</taxon>
        <taxon>Pseudomonadota</taxon>
        <taxon>Betaproteobacteria</taxon>
        <taxon>Burkholderiales</taxon>
        <taxon>Oxalobacteraceae</taxon>
        <taxon>Herbaspirillum</taxon>
    </lineage>
</organism>
<gene>
    <name evidence="4" type="ORF">RB24_14450</name>
</gene>
<evidence type="ECO:0000313" key="4">
    <source>
        <dbReference type="EMBL" id="RAM63693.1"/>
    </source>
</evidence>
<dbReference type="InterPro" id="IPR037455">
    <property type="entry name" value="LucA/IucC-like"/>
</dbReference>
<dbReference type="InterPro" id="IPR022770">
    <property type="entry name" value="IucA/IucC-like_C"/>
</dbReference>
<dbReference type="EMBL" id="JUGD01000017">
    <property type="protein sequence ID" value="RAM63693.1"/>
    <property type="molecule type" value="Genomic_DNA"/>
</dbReference>
<evidence type="ECO:0000256" key="1">
    <source>
        <dbReference type="ARBA" id="ARBA00004924"/>
    </source>
</evidence>
<comment type="caution">
    <text evidence="4">The sequence shown here is derived from an EMBL/GenBank/DDBJ whole genome shotgun (WGS) entry which is preliminary data.</text>
</comment>
<sequence>MKRMDLPLPLPSGTQATPPTLAPAELILLQDMIDALWLEQLYDFRSHCRITPPQSGGDGQRLDILLDGQRRLQWHGRTLSGWRGFQLAPHAAALIDTSTQQQLWLDAQETVAHLQQAAWWQDRSGRFLHFFRLALQQTERSLLAEEAILHSLQQRPQSLLEWERLSCLKDRPFHPLARAKEWDGEPEPQRYLPCALQPLPLCWIAVPRARVRCGRADADAGQALAAALLSHTQQQQLHHAAQALQLSSHDWLWMPVHPWQWHWLQTRRAERYGDCILLGQFGSGAPTASLRSLASEHDAQTLHLKLALSVNTLGAIRSLPPRYLHNAVAAAHCLQQLRQDDPWLQRHLLLCDESAWWAVSPEAQVHEANLINDPGELACLLRRYPALPDCTLIPMAALPVQLRDGRLPAVEQLAGSNADATAAWHLFAEITRLLVGVGLRCLAQGVIPEMHGQNLVLVCRGQQLQALLLRDHDTLRVCASHAHRMGRTVPAYRIDRSTPNTLELESLEQLLAYFQTLALEVNLYALLAALAQRYATAEAHGWDIVRTVIAATLAEEFMPATVRALLQQRLLEEAHWPFKQVLAPLLERQQWGTGMPSRMGHIANPLRAGAC</sequence>
<comment type="pathway">
    <text evidence="1">Siderophore biosynthesis.</text>
</comment>
<dbReference type="Gene3D" id="1.10.510.40">
    <property type="match status" value="1"/>
</dbReference>
<dbReference type="InterPro" id="IPR007310">
    <property type="entry name" value="Aerobactin_biosyn_IucA/IucC_N"/>
</dbReference>
<evidence type="ECO:0000313" key="5">
    <source>
        <dbReference type="Proteomes" id="UP000248631"/>
    </source>
</evidence>